<dbReference type="InterPro" id="IPR042047">
    <property type="entry name" value="SleB_dom1"/>
</dbReference>
<evidence type="ECO:0000256" key="1">
    <source>
        <dbReference type="SAM" id="Phobius"/>
    </source>
</evidence>
<evidence type="ECO:0000259" key="2">
    <source>
        <dbReference type="Pfam" id="PF07486"/>
    </source>
</evidence>
<dbReference type="Gene3D" id="1.10.10.2520">
    <property type="entry name" value="Cell wall hydrolase SleB, domain 1"/>
    <property type="match status" value="1"/>
</dbReference>
<dbReference type="Proteomes" id="UP000280696">
    <property type="component" value="Unassembled WGS sequence"/>
</dbReference>
<proteinExistence type="predicted"/>
<feature type="domain" description="Cell wall hydrolase SleB" evidence="2">
    <location>
        <begin position="120"/>
        <end position="222"/>
    </location>
</feature>
<sequence>MDKCRCALQGRWPGLQKWALSIWSIGAILTIGSVSIAYAAGKEEPATAIPTIEIETIPYIINETELLLQTENTSSEMEIQDEPAEAEMFPDLICYKEWSTEDIYLLAKIAMAEAEGASIHCKMMVIRTVLNRVESDLFPNSVREVIFQYNETSGVYQFSCVGNGRWDRVEPNPECYEAVSEIRNWANDYSEGALYFESCKEDDNWHSRNLNFLYQSDELRFYR</sequence>
<keyword evidence="3" id="KW-0378">Hydrolase</keyword>
<keyword evidence="1" id="KW-0472">Membrane</keyword>
<dbReference type="Pfam" id="PF07486">
    <property type="entry name" value="Hydrolase_2"/>
    <property type="match status" value="1"/>
</dbReference>
<organism evidence="3 4">
    <name type="scientific">Parablautia intestinalis</name>
    <dbReference type="NCBI Taxonomy" id="2320100"/>
    <lineage>
        <taxon>Bacteria</taxon>
        <taxon>Bacillati</taxon>
        <taxon>Bacillota</taxon>
        <taxon>Clostridia</taxon>
        <taxon>Lachnospirales</taxon>
        <taxon>Lachnospiraceae</taxon>
        <taxon>Parablautia</taxon>
    </lineage>
</organism>
<feature type="transmembrane region" description="Helical" evidence="1">
    <location>
        <begin position="20"/>
        <end position="40"/>
    </location>
</feature>
<dbReference type="GO" id="GO:0016787">
    <property type="term" value="F:hydrolase activity"/>
    <property type="evidence" value="ECO:0007669"/>
    <property type="project" value="UniProtKB-KW"/>
</dbReference>
<reference evidence="3 4" key="1">
    <citation type="submission" date="2018-09" db="EMBL/GenBank/DDBJ databases">
        <title>Murine metabolic-syndrome-specific gut microbial biobank.</title>
        <authorList>
            <person name="Liu C."/>
        </authorList>
    </citation>
    <scope>NUCLEOTIDE SEQUENCE [LARGE SCALE GENOMIC DNA]</scope>
    <source>
        <strain evidence="3 4">0.1xD8-82</strain>
    </source>
</reference>
<accession>A0A3A9ASF0</accession>
<keyword evidence="1" id="KW-1133">Transmembrane helix</keyword>
<name>A0A3A9ASF0_9FIRM</name>
<keyword evidence="4" id="KW-1185">Reference proteome</keyword>
<gene>
    <name evidence="3" type="ORF">D7V94_13680</name>
</gene>
<evidence type="ECO:0000313" key="4">
    <source>
        <dbReference type="Proteomes" id="UP000280696"/>
    </source>
</evidence>
<protein>
    <submittedName>
        <fullName evidence="3">Cell wall hydrolase</fullName>
    </submittedName>
</protein>
<dbReference type="OrthoDB" id="9785345at2"/>
<evidence type="ECO:0000313" key="3">
    <source>
        <dbReference type="EMBL" id="RKI90473.1"/>
    </source>
</evidence>
<keyword evidence="1" id="KW-0812">Transmembrane</keyword>
<dbReference type="InterPro" id="IPR011105">
    <property type="entry name" value="Cell_wall_hydrolase_SleB"/>
</dbReference>
<dbReference type="EMBL" id="RAYQ01000014">
    <property type="protein sequence ID" value="RKI90473.1"/>
    <property type="molecule type" value="Genomic_DNA"/>
</dbReference>
<dbReference type="AlphaFoldDB" id="A0A3A9ASF0"/>
<comment type="caution">
    <text evidence="3">The sequence shown here is derived from an EMBL/GenBank/DDBJ whole genome shotgun (WGS) entry which is preliminary data.</text>
</comment>